<accession>M0ARS1</accession>
<dbReference type="PIRSF" id="PIRSF028498">
    <property type="entry name" value="UCP028498"/>
    <property type="match status" value="1"/>
</dbReference>
<keyword evidence="2" id="KW-1185">Reference proteome</keyword>
<gene>
    <name evidence="1" type="ORF">C480_18107</name>
</gene>
<dbReference type="Pfam" id="PF10012">
    <property type="entry name" value="DUF2255"/>
    <property type="match status" value="1"/>
</dbReference>
<dbReference type="RefSeq" id="WP_006667018.1">
    <property type="nucleotide sequence ID" value="NZ_AOIP01000045.1"/>
</dbReference>
<proteinExistence type="predicted"/>
<reference evidence="1 2" key="1">
    <citation type="journal article" date="2014" name="PLoS Genet.">
        <title>Phylogenetically driven sequencing of extremely halophilic archaea reveals strategies for static and dynamic osmo-response.</title>
        <authorList>
            <person name="Becker E.A."/>
            <person name="Seitzer P.M."/>
            <person name="Tritt A."/>
            <person name="Larsen D."/>
            <person name="Krusor M."/>
            <person name="Yao A.I."/>
            <person name="Wu D."/>
            <person name="Madern D."/>
            <person name="Eisen J.A."/>
            <person name="Darling A.E."/>
            <person name="Facciotti M.T."/>
        </authorList>
    </citation>
    <scope>NUCLEOTIDE SEQUENCE [LARGE SCALE GENOMIC DNA]</scope>
    <source>
        <strain evidence="1 2">DSM 13077</strain>
    </source>
</reference>
<evidence type="ECO:0008006" key="3">
    <source>
        <dbReference type="Google" id="ProtNLM"/>
    </source>
</evidence>
<organism evidence="1 2">
    <name type="scientific">Natrialba aegyptia DSM 13077</name>
    <dbReference type="NCBI Taxonomy" id="1227491"/>
    <lineage>
        <taxon>Archaea</taxon>
        <taxon>Methanobacteriati</taxon>
        <taxon>Methanobacteriota</taxon>
        <taxon>Stenosarchaea group</taxon>
        <taxon>Halobacteria</taxon>
        <taxon>Halobacteriales</taxon>
        <taxon>Natrialbaceae</taxon>
        <taxon>Natrialba</taxon>
    </lineage>
</organism>
<name>M0ARS1_9EURY</name>
<sequence length="127" mass="14473">MNAWPENELREIVESDDLHITPFREDNETYGAPTWIWSVQVDDDLYVRAYNGQNSSWHQAAVRENAGRIEAAGMTKEVTFEPADGPINDRIDKAYREKYDGSQYLESMVSERARSATVKILPCETSG</sequence>
<dbReference type="Proteomes" id="UP000011591">
    <property type="component" value="Unassembled WGS sequence"/>
</dbReference>
<evidence type="ECO:0000313" key="1">
    <source>
        <dbReference type="EMBL" id="ELZ01421.1"/>
    </source>
</evidence>
<dbReference type="InterPro" id="IPR016888">
    <property type="entry name" value="UCP028498"/>
</dbReference>
<dbReference type="PATRIC" id="fig|1227491.4.peg.3703"/>
<comment type="caution">
    <text evidence="1">The sequence shown here is derived from an EMBL/GenBank/DDBJ whole genome shotgun (WGS) entry which is preliminary data.</text>
</comment>
<dbReference type="OrthoDB" id="275226at2157"/>
<dbReference type="AlphaFoldDB" id="M0ARS1"/>
<dbReference type="EMBL" id="AOIP01000045">
    <property type="protein sequence ID" value="ELZ01421.1"/>
    <property type="molecule type" value="Genomic_DNA"/>
</dbReference>
<protein>
    <recommendedName>
        <fullName evidence="3">DUF2255 domain-containing protein</fullName>
    </recommendedName>
</protein>
<evidence type="ECO:0000313" key="2">
    <source>
        <dbReference type="Proteomes" id="UP000011591"/>
    </source>
</evidence>